<dbReference type="Proteomes" id="UP001063350">
    <property type="component" value="Chromosome"/>
</dbReference>
<sequence length="302" mass="34132">MIKIMSIAGARPNFMKLASIVRAIESHNQRLEEETPDKDDTTTGRRQSIKHIIVHTGQHYDARMSHSFFEDLGIPKPDINLEVGSGSHAAQTAEIMKRFEPVLLQEQPDVLLVVGDVNSTIACTLVASKIQYPESSNNRSGRARPLIVHVEAGLRSFDRDMPEEINRILTDAISDLLFVTEESGRTNLLQEGVPENKIHFVGNVMIDTLKQHLERADSSDIRKRLDLPPPMFWSRCIAHPMLTAGKHWNRSSGVLSRLPSRNISFFLYIRGQGTAWNHMVSISVSKKIKILRWQSPLDILIF</sequence>
<dbReference type="Gene3D" id="3.40.50.2000">
    <property type="entry name" value="Glycogen Phosphorylase B"/>
    <property type="match status" value="1"/>
</dbReference>
<feature type="domain" description="UDP-N-acetylglucosamine 2-epimerase" evidence="2">
    <location>
        <begin position="45"/>
        <end position="261"/>
    </location>
</feature>
<evidence type="ECO:0000259" key="2">
    <source>
        <dbReference type="Pfam" id="PF02350"/>
    </source>
</evidence>
<dbReference type="InterPro" id="IPR029767">
    <property type="entry name" value="WecB-like"/>
</dbReference>
<keyword evidence="1" id="KW-0413">Isomerase</keyword>
<dbReference type="InterPro" id="IPR003331">
    <property type="entry name" value="UDP_GlcNAc_Epimerase_2_dom"/>
</dbReference>
<evidence type="ECO:0000313" key="3">
    <source>
        <dbReference type="EMBL" id="BCO07666.1"/>
    </source>
</evidence>
<dbReference type="SUPFAM" id="SSF53756">
    <property type="entry name" value="UDP-Glycosyltransferase/glycogen phosphorylase"/>
    <property type="match status" value="1"/>
</dbReference>
<comment type="similarity">
    <text evidence="1">Belongs to the UDP-N-acetylglucosamine 2-epimerase family.</text>
</comment>
<keyword evidence="4" id="KW-1185">Reference proteome</keyword>
<name>A0A915TXP8_9BACT</name>
<dbReference type="GO" id="GO:0016853">
    <property type="term" value="F:isomerase activity"/>
    <property type="evidence" value="ECO:0007669"/>
    <property type="project" value="UniProtKB-KW"/>
</dbReference>
<dbReference type="AlphaFoldDB" id="A0A915TXP8"/>
<dbReference type="EMBL" id="AP024233">
    <property type="protein sequence ID" value="BCO07666.1"/>
    <property type="molecule type" value="Genomic_DNA"/>
</dbReference>
<evidence type="ECO:0000256" key="1">
    <source>
        <dbReference type="RuleBase" id="RU003513"/>
    </source>
</evidence>
<evidence type="ECO:0000313" key="4">
    <source>
        <dbReference type="Proteomes" id="UP001063350"/>
    </source>
</evidence>
<reference evidence="3" key="1">
    <citation type="submission" date="2020-12" db="EMBL/GenBank/DDBJ databases">
        <title>Desulfobium dissulfuricans gen. nov., sp. nov., a novel mesophilic, sulfate-reducing bacterium isolated from a deep-sea hydrothermal vent.</title>
        <authorList>
            <person name="Hashimoto Y."/>
            <person name="Tame A."/>
            <person name="Sawayama S."/>
            <person name="Miyazaki J."/>
            <person name="Takai K."/>
            <person name="Nakagawa S."/>
        </authorList>
    </citation>
    <scope>NUCLEOTIDE SEQUENCE</scope>
    <source>
        <strain evidence="3">GF1</strain>
    </source>
</reference>
<proteinExistence type="inferred from homology"/>
<dbReference type="PANTHER" id="PTHR43174:SF1">
    <property type="entry name" value="UDP-N-ACETYLGLUCOSAMINE 2-EPIMERASE"/>
    <property type="match status" value="1"/>
</dbReference>
<protein>
    <recommendedName>
        <fullName evidence="2">UDP-N-acetylglucosamine 2-epimerase domain-containing protein</fullName>
    </recommendedName>
</protein>
<dbReference type="PANTHER" id="PTHR43174">
    <property type="entry name" value="UDP-N-ACETYLGLUCOSAMINE 2-EPIMERASE"/>
    <property type="match status" value="1"/>
</dbReference>
<accession>A0A915TXP8</accession>
<dbReference type="KEGG" id="ddu:GF1_00420"/>
<gene>
    <name evidence="3" type="ORF">GF1_00420</name>
</gene>
<dbReference type="Pfam" id="PF02350">
    <property type="entry name" value="Epimerase_2"/>
    <property type="match status" value="1"/>
</dbReference>
<organism evidence="3 4">
    <name type="scientific">Desulfolithobacter dissulfuricans</name>
    <dbReference type="NCBI Taxonomy" id="2795293"/>
    <lineage>
        <taxon>Bacteria</taxon>
        <taxon>Pseudomonadati</taxon>
        <taxon>Thermodesulfobacteriota</taxon>
        <taxon>Desulfobulbia</taxon>
        <taxon>Desulfobulbales</taxon>
        <taxon>Desulfobulbaceae</taxon>
        <taxon>Desulfolithobacter</taxon>
    </lineage>
</organism>